<organism evidence="2 3">
    <name type="scientific">Cyphellophora europaea (strain CBS 101466)</name>
    <name type="common">Phialophora europaea</name>
    <dbReference type="NCBI Taxonomy" id="1220924"/>
    <lineage>
        <taxon>Eukaryota</taxon>
        <taxon>Fungi</taxon>
        <taxon>Dikarya</taxon>
        <taxon>Ascomycota</taxon>
        <taxon>Pezizomycotina</taxon>
        <taxon>Eurotiomycetes</taxon>
        <taxon>Chaetothyriomycetidae</taxon>
        <taxon>Chaetothyriales</taxon>
        <taxon>Cyphellophoraceae</taxon>
        <taxon>Cyphellophora</taxon>
    </lineage>
</organism>
<gene>
    <name evidence="2" type="ORF">HMPREF1541_09433</name>
</gene>
<feature type="chain" id="PRO_5004825677" description="Phospholipase A2" evidence="1">
    <location>
        <begin position="25"/>
        <end position="166"/>
    </location>
</feature>
<evidence type="ECO:0000256" key="1">
    <source>
        <dbReference type="SAM" id="SignalP"/>
    </source>
</evidence>
<protein>
    <recommendedName>
        <fullName evidence="4">Phospholipase A2</fullName>
    </recommendedName>
</protein>
<dbReference type="OrthoDB" id="5120271at2759"/>
<dbReference type="eggNOG" id="ENOG502SU72">
    <property type="taxonomic scope" value="Eukaryota"/>
</dbReference>
<dbReference type="VEuPathDB" id="FungiDB:HMPREF1541_09433"/>
<dbReference type="InterPro" id="IPR015141">
    <property type="entry name" value="PLipase_A2_prok/fun"/>
</dbReference>
<feature type="signal peptide" evidence="1">
    <location>
        <begin position="1"/>
        <end position="24"/>
    </location>
</feature>
<proteinExistence type="predicted"/>
<dbReference type="GO" id="GO:0004623">
    <property type="term" value="F:phospholipase A2 activity"/>
    <property type="evidence" value="ECO:0007669"/>
    <property type="project" value="InterPro"/>
</dbReference>
<sequence length="166" mass="18575">MHISPLTHPLVLLLLSPLPHLTTALPSFNAPRQTPALEEETDRLIFTTSMSEFQSARSAQSPPELDWTSNGCTASPDNPLGFDFLASCQRHDFGYRNYKAQDRFTEPARETIDDNFRDDMYAQCASEGGLEGVCRGVADLYYEAVRAFGSKKRGVEIEVAGWEIRE</sequence>
<dbReference type="EMBL" id="KB822712">
    <property type="protein sequence ID" value="ETN45601.1"/>
    <property type="molecule type" value="Genomic_DNA"/>
</dbReference>
<keyword evidence="1" id="KW-0732">Signal</keyword>
<dbReference type="AlphaFoldDB" id="W2SA40"/>
<dbReference type="Pfam" id="PF09056">
    <property type="entry name" value="Phospholip_A2_3"/>
    <property type="match status" value="1"/>
</dbReference>
<evidence type="ECO:0000313" key="2">
    <source>
        <dbReference type="EMBL" id="ETN45601.1"/>
    </source>
</evidence>
<dbReference type="Proteomes" id="UP000030752">
    <property type="component" value="Unassembled WGS sequence"/>
</dbReference>
<keyword evidence="3" id="KW-1185">Reference proteome</keyword>
<dbReference type="InParanoid" id="W2SA40"/>
<reference evidence="2 3" key="1">
    <citation type="submission" date="2013-03" db="EMBL/GenBank/DDBJ databases">
        <title>The Genome Sequence of Phialophora europaea CBS 101466.</title>
        <authorList>
            <consortium name="The Broad Institute Genomics Platform"/>
            <person name="Cuomo C."/>
            <person name="de Hoog S."/>
            <person name="Gorbushina A."/>
            <person name="Walker B."/>
            <person name="Young S.K."/>
            <person name="Zeng Q."/>
            <person name="Gargeya S."/>
            <person name="Fitzgerald M."/>
            <person name="Haas B."/>
            <person name="Abouelleil A."/>
            <person name="Allen A.W."/>
            <person name="Alvarado L."/>
            <person name="Arachchi H.M."/>
            <person name="Berlin A.M."/>
            <person name="Chapman S.B."/>
            <person name="Gainer-Dewar J."/>
            <person name="Goldberg J."/>
            <person name="Griggs A."/>
            <person name="Gujja S."/>
            <person name="Hansen M."/>
            <person name="Howarth C."/>
            <person name="Imamovic A."/>
            <person name="Ireland A."/>
            <person name="Larimer J."/>
            <person name="McCowan C."/>
            <person name="Murphy C."/>
            <person name="Pearson M."/>
            <person name="Poon T.W."/>
            <person name="Priest M."/>
            <person name="Roberts A."/>
            <person name="Saif S."/>
            <person name="Shea T."/>
            <person name="Sisk P."/>
            <person name="Sykes S."/>
            <person name="Wortman J."/>
            <person name="Nusbaum C."/>
            <person name="Birren B."/>
        </authorList>
    </citation>
    <scope>NUCLEOTIDE SEQUENCE [LARGE SCALE GENOMIC DNA]</scope>
    <source>
        <strain evidence="2 3">CBS 101466</strain>
    </source>
</reference>
<name>W2SA40_CYPE1</name>
<accession>W2SA40</accession>
<dbReference type="SUPFAM" id="SSF48619">
    <property type="entry name" value="Phospholipase A2, PLA2"/>
    <property type="match status" value="1"/>
</dbReference>
<evidence type="ECO:0008006" key="4">
    <source>
        <dbReference type="Google" id="ProtNLM"/>
    </source>
</evidence>
<dbReference type="GO" id="GO:0006644">
    <property type="term" value="P:phospholipid metabolic process"/>
    <property type="evidence" value="ECO:0007669"/>
    <property type="project" value="InterPro"/>
</dbReference>
<dbReference type="Gene3D" id="1.20.90.10">
    <property type="entry name" value="Phospholipase A2 domain"/>
    <property type="match status" value="1"/>
</dbReference>
<evidence type="ECO:0000313" key="3">
    <source>
        <dbReference type="Proteomes" id="UP000030752"/>
    </source>
</evidence>
<dbReference type="InterPro" id="IPR036444">
    <property type="entry name" value="PLipase_A2_dom_sf"/>
</dbReference>
<dbReference type="GO" id="GO:0050482">
    <property type="term" value="P:arachidonate secretion"/>
    <property type="evidence" value="ECO:0007669"/>
    <property type="project" value="InterPro"/>
</dbReference>
<dbReference type="RefSeq" id="XP_008712329.1">
    <property type="nucleotide sequence ID" value="XM_008714107.1"/>
</dbReference>
<dbReference type="GeneID" id="19976772"/>
<dbReference type="HOGENOM" id="CLU_053014_3_0_1"/>